<proteinExistence type="inferred from homology"/>
<evidence type="ECO:0000256" key="5">
    <source>
        <dbReference type="ARBA" id="ARBA00023136"/>
    </source>
</evidence>
<dbReference type="GeneID" id="72187518"/>
<keyword evidence="3 7" id="KW-0812">Transmembrane</keyword>
<protein>
    <submittedName>
        <fullName evidence="8">Bacteriorhodopsin</fullName>
    </submittedName>
</protein>
<evidence type="ECO:0000256" key="4">
    <source>
        <dbReference type="ARBA" id="ARBA00022989"/>
    </source>
</evidence>
<reference evidence="8 9" key="1">
    <citation type="submission" date="2022-04" db="EMBL/GenBank/DDBJ databases">
        <title>Diverse halophilic archaea isolated from saline environments.</title>
        <authorList>
            <person name="Cui H.-L."/>
        </authorList>
    </citation>
    <scope>NUCLEOTIDE SEQUENCE [LARGE SCALE GENOMIC DNA]</scope>
    <source>
        <strain evidence="8 9">XZYJT49</strain>
        <plasmid evidence="8 9">unnamed1</plasmid>
    </source>
</reference>
<feature type="transmembrane region" description="Helical" evidence="7">
    <location>
        <begin position="68"/>
        <end position="90"/>
    </location>
</feature>
<evidence type="ECO:0000313" key="8">
    <source>
        <dbReference type="EMBL" id="UPV76432.1"/>
    </source>
</evidence>
<feature type="transmembrane region" description="Helical" evidence="7">
    <location>
        <begin position="97"/>
        <end position="115"/>
    </location>
</feature>
<keyword evidence="9" id="KW-1185">Reference proteome</keyword>
<keyword evidence="8" id="KW-0614">Plasmid</keyword>
<dbReference type="SUPFAM" id="SSF81321">
    <property type="entry name" value="Family A G protein-coupled receptor-like"/>
    <property type="match status" value="1"/>
</dbReference>
<dbReference type="GO" id="GO:0016020">
    <property type="term" value="C:membrane"/>
    <property type="evidence" value="ECO:0007669"/>
    <property type="project" value="UniProtKB-SubCell"/>
</dbReference>
<keyword evidence="4 7" id="KW-1133">Transmembrane helix</keyword>
<sequence length="244" mass="25708">MISESLLYAVAGGAYVATLVVLVAWLRNVPTHLRRYCHLLLVVVGLGGAASFLASAGVGGVSVGGQTVLLPTFVNDAVAYSVLWFVTAMLARVSRRMLAVVTALPFLQVVAFQFGTPMGGLIALASTAVVIGGHLVIAYLFVGPIWRTAQALPDERRLLHWKSRNLLLFLIGMLIVFAFLSLAGAFTTFGAQVLNQYISVLIRVGFAGFLFVNVDALDAEDGRNATGSASSLADRASPGPDAAD</sequence>
<dbReference type="AlphaFoldDB" id="A0A8U0HZ38"/>
<feature type="region of interest" description="Disordered" evidence="6">
    <location>
        <begin position="224"/>
        <end position="244"/>
    </location>
</feature>
<dbReference type="EMBL" id="CP096660">
    <property type="protein sequence ID" value="UPV76432.1"/>
    <property type="molecule type" value="Genomic_DNA"/>
</dbReference>
<feature type="transmembrane region" description="Helical" evidence="7">
    <location>
        <begin position="121"/>
        <end position="146"/>
    </location>
</feature>
<accession>A0A8U0HZ38</accession>
<geneLocation type="plasmid" evidence="8 9">
    <name>unnamed1</name>
</geneLocation>
<dbReference type="Gene3D" id="1.20.1070.10">
    <property type="entry name" value="Rhodopsin 7-helix transmembrane proteins"/>
    <property type="match status" value="1"/>
</dbReference>
<feature type="transmembrane region" description="Helical" evidence="7">
    <location>
        <begin position="197"/>
        <end position="214"/>
    </location>
</feature>
<evidence type="ECO:0000256" key="3">
    <source>
        <dbReference type="ARBA" id="ARBA00022692"/>
    </source>
</evidence>
<organism evidence="8 9">
    <name type="scientific">Halorussus limi</name>
    <dbReference type="NCBI Taxonomy" id="2938695"/>
    <lineage>
        <taxon>Archaea</taxon>
        <taxon>Methanobacteriati</taxon>
        <taxon>Methanobacteriota</taxon>
        <taxon>Stenosarchaea group</taxon>
        <taxon>Halobacteria</taxon>
        <taxon>Halobacteriales</taxon>
        <taxon>Haladaptataceae</taxon>
        <taxon>Halorussus</taxon>
    </lineage>
</organism>
<evidence type="ECO:0000256" key="7">
    <source>
        <dbReference type="SAM" id="Phobius"/>
    </source>
</evidence>
<evidence type="ECO:0000256" key="2">
    <source>
        <dbReference type="ARBA" id="ARBA00008130"/>
    </source>
</evidence>
<feature type="transmembrane region" description="Helical" evidence="7">
    <location>
        <begin position="38"/>
        <end position="62"/>
    </location>
</feature>
<dbReference type="KEGG" id="halx:M0R89_19925"/>
<dbReference type="InterPro" id="IPR001425">
    <property type="entry name" value="Arc/bac/fun_rhodopsins"/>
</dbReference>
<dbReference type="Proteomes" id="UP000830729">
    <property type="component" value="Plasmid unnamed1"/>
</dbReference>
<feature type="transmembrane region" description="Helical" evidence="7">
    <location>
        <begin position="6"/>
        <end position="26"/>
    </location>
</feature>
<name>A0A8U0HZ38_9EURY</name>
<feature type="transmembrane region" description="Helical" evidence="7">
    <location>
        <begin position="166"/>
        <end position="191"/>
    </location>
</feature>
<comment type="similarity">
    <text evidence="2">Belongs to the archaeal/bacterial/fungal opsin family.</text>
</comment>
<dbReference type="RefSeq" id="WP_248652465.1">
    <property type="nucleotide sequence ID" value="NZ_CP096660.1"/>
</dbReference>
<evidence type="ECO:0000256" key="6">
    <source>
        <dbReference type="SAM" id="MobiDB-lite"/>
    </source>
</evidence>
<comment type="subcellular location">
    <subcellularLocation>
        <location evidence="1">Membrane</location>
        <topology evidence="1">Multi-pass membrane protein</topology>
    </subcellularLocation>
</comment>
<keyword evidence="5 7" id="KW-0472">Membrane</keyword>
<dbReference type="SMART" id="SM01021">
    <property type="entry name" value="Bac_rhodopsin"/>
    <property type="match status" value="1"/>
</dbReference>
<evidence type="ECO:0000313" key="9">
    <source>
        <dbReference type="Proteomes" id="UP000830729"/>
    </source>
</evidence>
<gene>
    <name evidence="8" type="ORF">M0R89_19925</name>
</gene>
<evidence type="ECO:0000256" key="1">
    <source>
        <dbReference type="ARBA" id="ARBA00004141"/>
    </source>
</evidence>